<reference evidence="1" key="2">
    <citation type="submission" date="2013-04" db="UniProtKB">
        <authorList>
            <consortium name="EnsemblPlants"/>
        </authorList>
    </citation>
    <scope>IDENTIFICATION</scope>
</reference>
<dbReference type="HOGENOM" id="CLU_2853336_0_0_1"/>
<evidence type="ECO:0000313" key="2">
    <source>
        <dbReference type="Proteomes" id="UP000006038"/>
    </source>
</evidence>
<dbReference type="EnsemblPlants" id="OB06G11420.1">
    <property type="protein sequence ID" value="OB06G11420.1"/>
    <property type="gene ID" value="OB06G11420"/>
</dbReference>
<dbReference type="Proteomes" id="UP000006038">
    <property type="component" value="Chromosome 6"/>
</dbReference>
<name>J3MAU8_ORYBR</name>
<dbReference type="Gramene" id="OB06G11420.1">
    <property type="protein sequence ID" value="OB06G11420.1"/>
    <property type="gene ID" value="OB06G11420"/>
</dbReference>
<dbReference type="AlphaFoldDB" id="J3MAU8"/>
<evidence type="ECO:0000313" key="1">
    <source>
        <dbReference type="EnsemblPlants" id="OB06G11420.1"/>
    </source>
</evidence>
<accession>J3MAU8</accession>
<organism evidence="1">
    <name type="scientific">Oryza brachyantha</name>
    <name type="common">malo sina</name>
    <dbReference type="NCBI Taxonomy" id="4533"/>
    <lineage>
        <taxon>Eukaryota</taxon>
        <taxon>Viridiplantae</taxon>
        <taxon>Streptophyta</taxon>
        <taxon>Embryophyta</taxon>
        <taxon>Tracheophyta</taxon>
        <taxon>Spermatophyta</taxon>
        <taxon>Magnoliopsida</taxon>
        <taxon>Liliopsida</taxon>
        <taxon>Poales</taxon>
        <taxon>Poaceae</taxon>
        <taxon>BOP clade</taxon>
        <taxon>Oryzoideae</taxon>
        <taxon>Oryzeae</taxon>
        <taxon>Oryzinae</taxon>
        <taxon>Oryza</taxon>
    </lineage>
</organism>
<proteinExistence type="predicted"/>
<sequence>MPPIYLVNPMRFLAIVMPPGPCFPPTRGISVVVSLDPRLQEKFQSYLSREGERLRQQDRVAMDQN</sequence>
<reference evidence="1" key="1">
    <citation type="journal article" date="2013" name="Nat. Commun.">
        <title>Whole-genome sequencing of Oryza brachyantha reveals mechanisms underlying Oryza genome evolution.</title>
        <authorList>
            <person name="Chen J."/>
            <person name="Huang Q."/>
            <person name="Gao D."/>
            <person name="Wang J."/>
            <person name="Lang Y."/>
            <person name="Liu T."/>
            <person name="Li B."/>
            <person name="Bai Z."/>
            <person name="Luis Goicoechea J."/>
            <person name="Liang C."/>
            <person name="Chen C."/>
            <person name="Zhang W."/>
            <person name="Sun S."/>
            <person name="Liao Y."/>
            <person name="Zhang X."/>
            <person name="Yang L."/>
            <person name="Song C."/>
            <person name="Wang M."/>
            <person name="Shi J."/>
            <person name="Liu G."/>
            <person name="Liu J."/>
            <person name="Zhou H."/>
            <person name="Zhou W."/>
            <person name="Yu Q."/>
            <person name="An N."/>
            <person name="Chen Y."/>
            <person name="Cai Q."/>
            <person name="Wang B."/>
            <person name="Liu B."/>
            <person name="Min J."/>
            <person name="Huang Y."/>
            <person name="Wu H."/>
            <person name="Li Z."/>
            <person name="Zhang Y."/>
            <person name="Yin Y."/>
            <person name="Song W."/>
            <person name="Jiang J."/>
            <person name="Jackson S.A."/>
            <person name="Wing R.A."/>
            <person name="Wang J."/>
            <person name="Chen M."/>
        </authorList>
    </citation>
    <scope>NUCLEOTIDE SEQUENCE [LARGE SCALE GENOMIC DNA]</scope>
    <source>
        <strain evidence="1">cv. IRGC 101232</strain>
    </source>
</reference>
<protein>
    <submittedName>
        <fullName evidence="1">Uncharacterized protein</fullName>
    </submittedName>
</protein>
<keyword evidence="2" id="KW-1185">Reference proteome</keyword>